<proteinExistence type="predicted"/>
<dbReference type="PANTHER" id="PTHR22617:SF43">
    <property type="entry name" value="PROTEIN PILI"/>
    <property type="match status" value="1"/>
</dbReference>
<evidence type="ECO:0000313" key="3">
    <source>
        <dbReference type="Proteomes" id="UP000072660"/>
    </source>
</evidence>
<dbReference type="Gene3D" id="2.30.30.40">
    <property type="entry name" value="SH3 Domains"/>
    <property type="match status" value="1"/>
</dbReference>
<dbReference type="OrthoDB" id="5298045at2"/>
<evidence type="ECO:0000313" key="2">
    <source>
        <dbReference type="EMBL" id="KXU34222.1"/>
    </source>
</evidence>
<dbReference type="SMART" id="SM00260">
    <property type="entry name" value="CheW"/>
    <property type="match status" value="1"/>
</dbReference>
<dbReference type="Gene3D" id="2.40.50.180">
    <property type="entry name" value="CheA-289, Domain 4"/>
    <property type="match status" value="1"/>
</dbReference>
<accession>A0A139SI19</accession>
<keyword evidence="3" id="KW-1185">Reference proteome</keyword>
<dbReference type="GO" id="GO:0006935">
    <property type="term" value="P:chemotaxis"/>
    <property type="evidence" value="ECO:0007669"/>
    <property type="project" value="InterPro"/>
</dbReference>
<organism evidence="2 3">
    <name type="scientific">Ventosimonas gracilis</name>
    <dbReference type="NCBI Taxonomy" id="1680762"/>
    <lineage>
        <taxon>Bacteria</taxon>
        <taxon>Pseudomonadati</taxon>
        <taxon>Pseudomonadota</taxon>
        <taxon>Gammaproteobacteria</taxon>
        <taxon>Pseudomonadales</taxon>
        <taxon>Ventosimonadaceae</taxon>
        <taxon>Ventosimonas</taxon>
    </lineage>
</organism>
<dbReference type="PANTHER" id="PTHR22617">
    <property type="entry name" value="CHEMOTAXIS SENSOR HISTIDINE KINASE-RELATED"/>
    <property type="match status" value="1"/>
</dbReference>
<dbReference type="InterPro" id="IPR039315">
    <property type="entry name" value="CheW"/>
</dbReference>
<dbReference type="Proteomes" id="UP000072660">
    <property type="component" value="Unassembled WGS sequence"/>
</dbReference>
<name>A0A139SI19_9GAMM</name>
<dbReference type="Pfam" id="PF01584">
    <property type="entry name" value="CheW"/>
    <property type="match status" value="1"/>
</dbReference>
<dbReference type="InterPro" id="IPR002545">
    <property type="entry name" value="CheW-lke_dom"/>
</dbReference>
<dbReference type="GO" id="GO:0005829">
    <property type="term" value="C:cytosol"/>
    <property type="evidence" value="ECO:0007669"/>
    <property type="project" value="TreeGrafter"/>
</dbReference>
<dbReference type="GO" id="GO:0007165">
    <property type="term" value="P:signal transduction"/>
    <property type="evidence" value="ECO:0007669"/>
    <property type="project" value="InterPro"/>
</dbReference>
<reference evidence="2 3" key="1">
    <citation type="submission" date="2016-02" db="EMBL/GenBank/DDBJ databases">
        <authorList>
            <person name="Wen L."/>
            <person name="He K."/>
            <person name="Yang H."/>
        </authorList>
    </citation>
    <scope>NUCLEOTIDE SEQUENCE [LARGE SCALE GENOMIC DNA]</scope>
    <source>
        <strain evidence="2 3">CV58</strain>
    </source>
</reference>
<evidence type="ECO:0000259" key="1">
    <source>
        <dbReference type="PROSITE" id="PS50851"/>
    </source>
</evidence>
<sequence>MADDSSPFALLCQLEKRYLTLAAPLPSPEEVVQHFSGIGFRLGQRRYVVSMGEVTEILHQPPCTALPGVKGWVNGVANLRGRLLPVLDLCGFLAQPSSSPRKQHRVLVVEQGEILVGLLVDEVFGMQQFLLDSFESQAAELNTLEAEISPFIEGIFRNPQPWLLFDPQALLADSRFLQVAA</sequence>
<gene>
    <name evidence="2" type="ORF">AXE65_07390</name>
</gene>
<dbReference type="RefSeq" id="WP_068393070.1">
    <property type="nucleotide sequence ID" value="NZ_LSZO01000217.1"/>
</dbReference>
<dbReference type="PROSITE" id="PS50851">
    <property type="entry name" value="CHEW"/>
    <property type="match status" value="1"/>
</dbReference>
<protein>
    <submittedName>
        <fullName evidence="2">Chemotaxis protein CheW</fullName>
    </submittedName>
</protein>
<dbReference type="AlphaFoldDB" id="A0A139SI19"/>
<comment type="caution">
    <text evidence="2">The sequence shown here is derived from an EMBL/GenBank/DDBJ whole genome shotgun (WGS) entry which is preliminary data.</text>
</comment>
<dbReference type="EMBL" id="LSZO01000217">
    <property type="protein sequence ID" value="KXU34222.1"/>
    <property type="molecule type" value="Genomic_DNA"/>
</dbReference>
<dbReference type="SUPFAM" id="SSF50341">
    <property type="entry name" value="CheW-like"/>
    <property type="match status" value="1"/>
</dbReference>
<feature type="domain" description="CheW-like" evidence="1">
    <location>
        <begin position="34"/>
        <end position="176"/>
    </location>
</feature>
<dbReference type="InterPro" id="IPR036061">
    <property type="entry name" value="CheW-like_dom_sf"/>
</dbReference>